<evidence type="ECO:0000313" key="1">
    <source>
        <dbReference type="EMBL" id="MFH6983109.1"/>
    </source>
</evidence>
<keyword evidence="2" id="KW-1185">Reference proteome</keyword>
<reference evidence="1 2" key="1">
    <citation type="journal article" date="2013" name="Int. J. Syst. Evol. Microbiol.">
        <title>Marinoscillum luteum sp. nov., isolated from marine sediment.</title>
        <authorList>
            <person name="Cha I.T."/>
            <person name="Park S.J."/>
            <person name="Kim S.J."/>
            <person name="Kim J.G."/>
            <person name="Jung M.Y."/>
            <person name="Shin K.S."/>
            <person name="Kwon K.K."/>
            <person name="Yang S.H."/>
            <person name="Seo Y.S."/>
            <person name="Rhee S.K."/>
        </authorList>
    </citation>
    <scope>NUCLEOTIDE SEQUENCE [LARGE SCALE GENOMIC DNA]</scope>
    <source>
        <strain evidence="1 2">KCTC 23939</strain>
    </source>
</reference>
<organism evidence="1 2">
    <name type="scientific">Marinoscillum luteum</name>
    <dbReference type="NCBI Taxonomy" id="861051"/>
    <lineage>
        <taxon>Bacteria</taxon>
        <taxon>Pseudomonadati</taxon>
        <taxon>Bacteroidota</taxon>
        <taxon>Cytophagia</taxon>
        <taxon>Cytophagales</taxon>
        <taxon>Reichenbachiellaceae</taxon>
        <taxon>Marinoscillum</taxon>
    </lineage>
</organism>
<comment type="caution">
    <text evidence="1">The sequence shown here is derived from an EMBL/GenBank/DDBJ whole genome shotgun (WGS) entry which is preliminary data.</text>
</comment>
<dbReference type="EMBL" id="JBIPKE010000014">
    <property type="protein sequence ID" value="MFH6983109.1"/>
    <property type="molecule type" value="Genomic_DNA"/>
</dbReference>
<sequence length="70" mass="8027">MVWDCLKMDGFELSARREWVACMQSEKGQILKVIVISDNIAIRGAAYLMLKLFTFESLVVKSLTELAQRM</sequence>
<proteinExistence type="predicted"/>
<accession>A0ABW7N8Q9</accession>
<protein>
    <recommendedName>
        <fullName evidence="3">Response regulatory domain-containing protein</fullName>
    </recommendedName>
</protein>
<name>A0ABW7N8Q9_9BACT</name>
<dbReference type="Proteomes" id="UP001610063">
    <property type="component" value="Unassembled WGS sequence"/>
</dbReference>
<evidence type="ECO:0000313" key="2">
    <source>
        <dbReference type="Proteomes" id="UP001610063"/>
    </source>
</evidence>
<gene>
    <name evidence="1" type="ORF">ACHKAR_06645</name>
</gene>
<evidence type="ECO:0008006" key="3">
    <source>
        <dbReference type="Google" id="ProtNLM"/>
    </source>
</evidence>